<protein>
    <recommendedName>
        <fullName evidence="5">Rhomboid family membrane protein</fullName>
    </recommendedName>
</protein>
<keyword evidence="2" id="KW-0472">Membrane</keyword>
<evidence type="ECO:0000256" key="2">
    <source>
        <dbReference type="SAM" id="Phobius"/>
    </source>
</evidence>
<feature type="region of interest" description="Disordered" evidence="1">
    <location>
        <begin position="93"/>
        <end position="130"/>
    </location>
</feature>
<feature type="transmembrane region" description="Helical" evidence="2">
    <location>
        <begin position="28"/>
        <end position="47"/>
    </location>
</feature>
<evidence type="ECO:0000313" key="4">
    <source>
        <dbReference type="Proteomes" id="UP001305647"/>
    </source>
</evidence>
<sequence>MSPESSPPPPPSSPPSSPSEPPLPTPNAITHNAAIAMAIICPLALLLPTRGGRAKSTLQNAVLGSAAFWGFNTLAHDYTGKSITARSSERWGALFGSSSSSSSSPRGDREKEGGLGEGTETGGDVRVGGLMGHLPTERAARNRALMEAERKRRAEAEGREYVPKSPVAGGLERWWMGGETEGWKERRLEEERRALESGKGYGGLIVDQIKEVWSGEGKKGGRDGDGEGKRKKE</sequence>
<feature type="compositionally biased region" description="Basic and acidic residues" evidence="1">
    <location>
        <begin position="216"/>
        <end position="233"/>
    </location>
</feature>
<evidence type="ECO:0008006" key="5">
    <source>
        <dbReference type="Google" id="ProtNLM"/>
    </source>
</evidence>
<dbReference type="Proteomes" id="UP001305647">
    <property type="component" value="Unassembled WGS sequence"/>
</dbReference>
<dbReference type="AlphaFoldDB" id="A0AAN6Q588"/>
<evidence type="ECO:0000313" key="3">
    <source>
        <dbReference type="EMBL" id="KAK4103817.1"/>
    </source>
</evidence>
<keyword evidence="2" id="KW-0812">Transmembrane</keyword>
<feature type="compositionally biased region" description="Pro residues" evidence="1">
    <location>
        <begin position="1"/>
        <end position="25"/>
    </location>
</feature>
<feature type="region of interest" description="Disordered" evidence="1">
    <location>
        <begin position="212"/>
        <end position="233"/>
    </location>
</feature>
<evidence type="ECO:0000256" key="1">
    <source>
        <dbReference type="SAM" id="MobiDB-lite"/>
    </source>
</evidence>
<feature type="compositionally biased region" description="Gly residues" evidence="1">
    <location>
        <begin position="115"/>
        <end position="130"/>
    </location>
</feature>
<keyword evidence="4" id="KW-1185">Reference proteome</keyword>
<accession>A0AAN6Q588</accession>
<name>A0AAN6Q588_9PEZI</name>
<reference evidence="3" key="2">
    <citation type="submission" date="2023-05" db="EMBL/GenBank/DDBJ databases">
        <authorList>
            <consortium name="Lawrence Berkeley National Laboratory"/>
            <person name="Steindorff A."/>
            <person name="Hensen N."/>
            <person name="Bonometti L."/>
            <person name="Westerberg I."/>
            <person name="Brannstrom I.O."/>
            <person name="Guillou S."/>
            <person name="Cros-Aarteil S."/>
            <person name="Calhoun S."/>
            <person name="Haridas S."/>
            <person name="Kuo A."/>
            <person name="Mondo S."/>
            <person name="Pangilinan J."/>
            <person name="Riley R."/>
            <person name="Labutti K."/>
            <person name="Andreopoulos B."/>
            <person name="Lipzen A."/>
            <person name="Chen C."/>
            <person name="Yanf M."/>
            <person name="Daum C."/>
            <person name="Ng V."/>
            <person name="Clum A."/>
            <person name="Ohm R."/>
            <person name="Martin F."/>
            <person name="Silar P."/>
            <person name="Natvig D."/>
            <person name="Lalanne C."/>
            <person name="Gautier V."/>
            <person name="Ament-Velasquez S.L."/>
            <person name="Kruys A."/>
            <person name="Hutchinson M.I."/>
            <person name="Powell A.J."/>
            <person name="Barry K."/>
            <person name="Miller A.N."/>
            <person name="Grigoriev I.V."/>
            <person name="Debuchy R."/>
            <person name="Gladieux P."/>
            <person name="Thoren M.H."/>
            <person name="Johannesson H."/>
        </authorList>
    </citation>
    <scope>NUCLEOTIDE SEQUENCE</scope>
    <source>
        <strain evidence="3">CBS 757.83</strain>
    </source>
</reference>
<keyword evidence="2" id="KW-1133">Transmembrane helix</keyword>
<feature type="region of interest" description="Disordered" evidence="1">
    <location>
        <begin position="1"/>
        <end position="28"/>
    </location>
</feature>
<proteinExistence type="predicted"/>
<comment type="caution">
    <text evidence="3">The sequence shown here is derived from an EMBL/GenBank/DDBJ whole genome shotgun (WGS) entry which is preliminary data.</text>
</comment>
<organism evidence="3 4">
    <name type="scientific">Parathielavia hyrcaniae</name>
    <dbReference type="NCBI Taxonomy" id="113614"/>
    <lineage>
        <taxon>Eukaryota</taxon>
        <taxon>Fungi</taxon>
        <taxon>Dikarya</taxon>
        <taxon>Ascomycota</taxon>
        <taxon>Pezizomycotina</taxon>
        <taxon>Sordariomycetes</taxon>
        <taxon>Sordariomycetidae</taxon>
        <taxon>Sordariales</taxon>
        <taxon>Chaetomiaceae</taxon>
        <taxon>Parathielavia</taxon>
    </lineage>
</organism>
<dbReference type="EMBL" id="MU863627">
    <property type="protein sequence ID" value="KAK4103817.1"/>
    <property type="molecule type" value="Genomic_DNA"/>
</dbReference>
<gene>
    <name evidence="3" type="ORF">N658DRAFT_465460</name>
</gene>
<reference evidence="3" key="1">
    <citation type="journal article" date="2023" name="Mol. Phylogenet. Evol.">
        <title>Genome-scale phylogeny and comparative genomics of the fungal order Sordariales.</title>
        <authorList>
            <person name="Hensen N."/>
            <person name="Bonometti L."/>
            <person name="Westerberg I."/>
            <person name="Brannstrom I.O."/>
            <person name="Guillou S."/>
            <person name="Cros-Aarteil S."/>
            <person name="Calhoun S."/>
            <person name="Haridas S."/>
            <person name="Kuo A."/>
            <person name="Mondo S."/>
            <person name="Pangilinan J."/>
            <person name="Riley R."/>
            <person name="LaButti K."/>
            <person name="Andreopoulos B."/>
            <person name="Lipzen A."/>
            <person name="Chen C."/>
            <person name="Yan M."/>
            <person name="Daum C."/>
            <person name="Ng V."/>
            <person name="Clum A."/>
            <person name="Steindorff A."/>
            <person name="Ohm R.A."/>
            <person name="Martin F."/>
            <person name="Silar P."/>
            <person name="Natvig D.O."/>
            <person name="Lalanne C."/>
            <person name="Gautier V."/>
            <person name="Ament-Velasquez S.L."/>
            <person name="Kruys A."/>
            <person name="Hutchinson M.I."/>
            <person name="Powell A.J."/>
            <person name="Barry K."/>
            <person name="Miller A.N."/>
            <person name="Grigoriev I.V."/>
            <person name="Debuchy R."/>
            <person name="Gladieux P."/>
            <person name="Hiltunen Thoren M."/>
            <person name="Johannesson H."/>
        </authorList>
    </citation>
    <scope>NUCLEOTIDE SEQUENCE</scope>
    <source>
        <strain evidence="3">CBS 757.83</strain>
    </source>
</reference>